<dbReference type="Proteomes" id="UP000714915">
    <property type="component" value="Unassembled WGS sequence"/>
</dbReference>
<reference evidence="1" key="2">
    <citation type="journal article" date="2021" name="Microbiome">
        <title>Successional dynamics and alternative stable states in a saline activated sludge microbial community over 9 years.</title>
        <authorList>
            <person name="Wang Y."/>
            <person name="Ye J."/>
            <person name="Ju F."/>
            <person name="Liu L."/>
            <person name="Boyd J.A."/>
            <person name="Deng Y."/>
            <person name="Parks D.H."/>
            <person name="Jiang X."/>
            <person name="Yin X."/>
            <person name="Woodcroft B.J."/>
            <person name="Tyson G.W."/>
            <person name="Hugenholtz P."/>
            <person name="Polz M.F."/>
            <person name="Zhang T."/>
        </authorList>
    </citation>
    <scope>NUCLEOTIDE SEQUENCE</scope>
    <source>
        <strain evidence="1">HKST-UBA09</strain>
    </source>
</reference>
<gene>
    <name evidence="1" type="ORF">KC669_01605</name>
</gene>
<accession>A0A955RL56</accession>
<comment type="caution">
    <text evidence="1">The sequence shown here is derived from an EMBL/GenBank/DDBJ whole genome shotgun (WGS) entry which is preliminary data.</text>
</comment>
<organism evidence="1 2">
    <name type="scientific">Candidatus Dojkabacteria bacterium</name>
    <dbReference type="NCBI Taxonomy" id="2099670"/>
    <lineage>
        <taxon>Bacteria</taxon>
        <taxon>Candidatus Dojkabacteria</taxon>
    </lineage>
</organism>
<evidence type="ECO:0000313" key="2">
    <source>
        <dbReference type="Proteomes" id="UP000714915"/>
    </source>
</evidence>
<evidence type="ECO:0000313" key="1">
    <source>
        <dbReference type="EMBL" id="MCA9386709.1"/>
    </source>
</evidence>
<dbReference type="AlphaFoldDB" id="A0A955RL56"/>
<sequence>MKTPKFLYHSSQDRNIQVFAPRAESMRDPNEGPVVFATPSKSYSSCFIVKTDGSWVDISSWDGGETWHFVCSDKERFIENDKGGAIYTLENEGQFSTASEKGTGESEWISKDAVKPISKEEYESGLNAMLSLGVKVYFVNENQFKEIQSSSDYGFDILQTLKSFSGELA</sequence>
<proteinExistence type="predicted"/>
<reference evidence="1" key="1">
    <citation type="submission" date="2020-04" db="EMBL/GenBank/DDBJ databases">
        <authorList>
            <person name="Zhang T."/>
        </authorList>
    </citation>
    <scope>NUCLEOTIDE SEQUENCE</scope>
    <source>
        <strain evidence="1">HKST-UBA09</strain>
    </source>
</reference>
<name>A0A955RL56_9BACT</name>
<protein>
    <submittedName>
        <fullName evidence="1">Uncharacterized protein</fullName>
    </submittedName>
</protein>
<dbReference type="EMBL" id="JAGQLF010000012">
    <property type="protein sequence ID" value="MCA9386709.1"/>
    <property type="molecule type" value="Genomic_DNA"/>
</dbReference>